<keyword evidence="10" id="KW-1185">Reference proteome</keyword>
<keyword evidence="5 7" id="KW-1133">Transmembrane helix</keyword>
<dbReference type="SUPFAM" id="SSF52091">
    <property type="entry name" value="SpoIIaa-like"/>
    <property type="match status" value="1"/>
</dbReference>
<protein>
    <submittedName>
        <fullName evidence="9">Sulfate transporter</fullName>
    </submittedName>
</protein>
<proteinExistence type="inferred from homology"/>
<comment type="caution">
    <text evidence="9">The sequence shown here is derived from an EMBL/GenBank/DDBJ whole genome shotgun (WGS) entry which is preliminary data.</text>
</comment>
<evidence type="ECO:0000256" key="2">
    <source>
        <dbReference type="ARBA" id="ARBA00008692"/>
    </source>
</evidence>
<gene>
    <name evidence="9" type="primary">TorSST1</name>
    <name evidence="9" type="ORF">TorRG33x02_340880</name>
</gene>
<feature type="transmembrane region" description="Helical" evidence="7">
    <location>
        <begin position="265"/>
        <end position="287"/>
    </location>
</feature>
<dbReference type="Proteomes" id="UP000237000">
    <property type="component" value="Unassembled WGS sequence"/>
</dbReference>
<feature type="transmembrane region" description="Helical" evidence="7">
    <location>
        <begin position="157"/>
        <end position="180"/>
    </location>
</feature>
<evidence type="ECO:0000256" key="1">
    <source>
        <dbReference type="ARBA" id="ARBA00004141"/>
    </source>
</evidence>
<dbReference type="InterPro" id="IPR002645">
    <property type="entry name" value="STAS_dom"/>
</dbReference>
<feature type="transmembrane region" description="Helical" evidence="7">
    <location>
        <begin position="389"/>
        <end position="408"/>
    </location>
</feature>
<organism evidence="9 10">
    <name type="scientific">Trema orientale</name>
    <name type="common">Charcoal tree</name>
    <name type="synonym">Celtis orientalis</name>
    <dbReference type="NCBI Taxonomy" id="63057"/>
    <lineage>
        <taxon>Eukaryota</taxon>
        <taxon>Viridiplantae</taxon>
        <taxon>Streptophyta</taxon>
        <taxon>Embryophyta</taxon>
        <taxon>Tracheophyta</taxon>
        <taxon>Spermatophyta</taxon>
        <taxon>Magnoliopsida</taxon>
        <taxon>eudicotyledons</taxon>
        <taxon>Gunneridae</taxon>
        <taxon>Pentapetalae</taxon>
        <taxon>rosids</taxon>
        <taxon>fabids</taxon>
        <taxon>Rosales</taxon>
        <taxon>Cannabaceae</taxon>
        <taxon>Trema</taxon>
    </lineage>
</organism>
<comment type="subcellular location">
    <subcellularLocation>
        <location evidence="1">Membrane</location>
        <topology evidence="1">Multi-pass membrane protein</topology>
    </subcellularLocation>
</comment>
<dbReference type="InterPro" id="IPR036513">
    <property type="entry name" value="STAS_dom_sf"/>
</dbReference>
<evidence type="ECO:0000256" key="4">
    <source>
        <dbReference type="ARBA" id="ARBA00022692"/>
    </source>
</evidence>
<dbReference type="PROSITE" id="PS50801">
    <property type="entry name" value="STAS"/>
    <property type="match status" value="1"/>
</dbReference>
<name>A0A2P5AUI9_TREOI</name>
<feature type="transmembrane region" description="Helical" evidence="7">
    <location>
        <begin position="358"/>
        <end position="377"/>
    </location>
</feature>
<keyword evidence="3" id="KW-0813">Transport</keyword>
<dbReference type="NCBIfam" id="TIGR00815">
    <property type="entry name" value="sulP"/>
    <property type="match status" value="1"/>
</dbReference>
<dbReference type="PANTHER" id="PTHR11814">
    <property type="entry name" value="SULFATE TRANSPORTER"/>
    <property type="match status" value="1"/>
</dbReference>
<dbReference type="CDD" id="cd07042">
    <property type="entry name" value="STAS_SulP_like_sulfate_transporter"/>
    <property type="match status" value="1"/>
</dbReference>
<dbReference type="Pfam" id="PF01740">
    <property type="entry name" value="STAS"/>
    <property type="match status" value="1"/>
</dbReference>
<feature type="transmembrane region" description="Helical" evidence="7">
    <location>
        <begin position="103"/>
        <end position="122"/>
    </location>
</feature>
<evidence type="ECO:0000256" key="3">
    <source>
        <dbReference type="ARBA" id="ARBA00022448"/>
    </source>
</evidence>
<evidence type="ECO:0000259" key="8">
    <source>
        <dbReference type="PROSITE" id="PS50801"/>
    </source>
</evidence>
<feature type="transmembrane region" description="Helical" evidence="7">
    <location>
        <begin position="128"/>
        <end position="145"/>
    </location>
</feature>
<feature type="transmembrane region" description="Helical" evidence="7">
    <location>
        <begin position="186"/>
        <end position="205"/>
    </location>
</feature>
<dbReference type="InterPro" id="IPR001902">
    <property type="entry name" value="SLC26A/SulP_fam"/>
</dbReference>
<keyword evidence="4 7" id="KW-0812">Transmembrane</keyword>
<dbReference type="STRING" id="63057.A0A2P5AUI9"/>
<feature type="transmembrane region" description="Helical" evidence="7">
    <location>
        <begin position="321"/>
        <end position="346"/>
    </location>
</feature>
<dbReference type="EMBL" id="JXTC01000694">
    <property type="protein sequence ID" value="PON40220.1"/>
    <property type="molecule type" value="Genomic_DNA"/>
</dbReference>
<accession>A0A2P5AUI9</accession>
<evidence type="ECO:0000256" key="7">
    <source>
        <dbReference type="SAM" id="Phobius"/>
    </source>
</evidence>
<comment type="similarity">
    <text evidence="2">Belongs to the SLC26A/SulP transporter (TC 2.A.53) family.</text>
</comment>
<dbReference type="Gene3D" id="3.30.750.24">
    <property type="entry name" value="STAS domain"/>
    <property type="match status" value="1"/>
</dbReference>
<evidence type="ECO:0000313" key="9">
    <source>
        <dbReference type="EMBL" id="PON40220.1"/>
    </source>
</evidence>
<feature type="domain" description="STAS" evidence="8">
    <location>
        <begin position="507"/>
        <end position="629"/>
    </location>
</feature>
<sequence length="655" mass="72466">METPVKPDHTAATTVNFSEPRKFTTTLRSDLKETFFPDDPFSRFRGEEKPLLRLKKGVEYFVPIFEWLPKYNLRLFRFDLIAGLTITSLAIPQGISYAKLANVPPIIGLYSSFVPPLIYSVFGDSKHIAVGTVAACSLLIAETIGKVVSPVTDPTLYLHLVFTTAFVTGIFQTLLGFLRLGVLVDFLSHSTITGFMGGTATIICLQQLKGFLGMKHFTTKTNAVSVVHAIVHYRHEWRWESALVGVIFLIFLQFTRYLKQKKPKLFWVSAMAPMVVVIVGCVFAYLIHGTEHGIQTVGELKKGINPLSIEYLNFDSRYLPAVMKAGIITGFVALAEGIAIGRSFAIMNNLQVDGNKEMIAFGFMNIIGSFTSCYLTTGPFSKTAVNYNAGAKTAMSNIIMAVFMALTLRFLAPLFSHTPLVALSAIIMSAMLGLINYDEAIHLFKVDKFDFFICMAGFFGVVFVSMDVGLMLSVGLGVLRALLYVARPASCKLGKIQNSMLYRDTEQYPGTTTVPGILVLQLGSPIYFANCNYIRERILRWIREEQANSSSEGNVIEHVLLDLTGVTTIDVTGIETLVDVRRSLDAKGIKMAIVNPRLKVMEKFIQSHFIDKIGKENFHLSVEEAVDACQFSLHKSKQNGDVSAEQPIVVDGSVI</sequence>
<dbReference type="InParanoid" id="A0A2P5AUI9"/>
<evidence type="ECO:0000256" key="6">
    <source>
        <dbReference type="ARBA" id="ARBA00023136"/>
    </source>
</evidence>
<dbReference type="InterPro" id="IPR011547">
    <property type="entry name" value="SLC26A/SulP_dom"/>
</dbReference>
<dbReference type="OrthoDB" id="288203at2759"/>
<dbReference type="AlphaFoldDB" id="A0A2P5AUI9"/>
<dbReference type="Pfam" id="PF00916">
    <property type="entry name" value="Sulfate_transp"/>
    <property type="match status" value="1"/>
</dbReference>
<reference evidence="10" key="1">
    <citation type="submission" date="2016-06" db="EMBL/GenBank/DDBJ databases">
        <title>Parallel loss of symbiosis genes in relatives of nitrogen-fixing non-legume Parasponia.</title>
        <authorList>
            <person name="Van Velzen R."/>
            <person name="Holmer R."/>
            <person name="Bu F."/>
            <person name="Rutten L."/>
            <person name="Van Zeijl A."/>
            <person name="Liu W."/>
            <person name="Santuari L."/>
            <person name="Cao Q."/>
            <person name="Sharma T."/>
            <person name="Shen D."/>
            <person name="Roswanjaya Y."/>
            <person name="Wardhani T."/>
            <person name="Kalhor M.S."/>
            <person name="Jansen J."/>
            <person name="Van den Hoogen J."/>
            <person name="Gungor B."/>
            <person name="Hartog M."/>
            <person name="Hontelez J."/>
            <person name="Verver J."/>
            <person name="Yang W.-C."/>
            <person name="Schijlen E."/>
            <person name="Repin R."/>
            <person name="Schilthuizen M."/>
            <person name="Schranz E."/>
            <person name="Heidstra R."/>
            <person name="Miyata K."/>
            <person name="Fedorova E."/>
            <person name="Kohlen W."/>
            <person name="Bisseling T."/>
            <person name="Smit S."/>
            <person name="Geurts R."/>
        </authorList>
    </citation>
    <scope>NUCLEOTIDE SEQUENCE [LARGE SCALE GENOMIC DNA]</scope>
    <source>
        <strain evidence="10">cv. RG33-2</strain>
    </source>
</reference>
<evidence type="ECO:0000256" key="5">
    <source>
        <dbReference type="ARBA" id="ARBA00022989"/>
    </source>
</evidence>
<keyword evidence="6 7" id="KW-0472">Membrane</keyword>
<dbReference type="FunFam" id="3.30.750.24:FF:000002">
    <property type="entry name" value="Sulfate transporter 31"/>
    <property type="match status" value="1"/>
</dbReference>
<dbReference type="GO" id="GO:0055085">
    <property type="term" value="P:transmembrane transport"/>
    <property type="evidence" value="ECO:0007669"/>
    <property type="project" value="InterPro"/>
</dbReference>
<dbReference type="GO" id="GO:0016020">
    <property type="term" value="C:membrane"/>
    <property type="evidence" value="ECO:0007669"/>
    <property type="project" value="UniProtKB-SubCell"/>
</dbReference>
<dbReference type="FunCoup" id="A0A2P5AUI9">
    <property type="interactions" value="328"/>
</dbReference>
<evidence type="ECO:0000313" key="10">
    <source>
        <dbReference type="Proteomes" id="UP000237000"/>
    </source>
</evidence>
<feature type="transmembrane region" description="Helical" evidence="7">
    <location>
        <begin position="420"/>
        <end position="437"/>
    </location>
</feature>
<feature type="transmembrane region" description="Helical" evidence="7">
    <location>
        <begin position="449"/>
        <end position="479"/>
    </location>
</feature>